<keyword evidence="4" id="KW-0309">Germination</keyword>
<dbReference type="EMBL" id="AP023321">
    <property type="protein sequence ID" value="BCI59970.1"/>
    <property type="molecule type" value="Genomic_DNA"/>
</dbReference>
<evidence type="ECO:0000256" key="8">
    <source>
        <dbReference type="SAM" id="Phobius"/>
    </source>
</evidence>
<feature type="transmembrane region" description="Helical" evidence="8">
    <location>
        <begin position="300"/>
        <end position="316"/>
    </location>
</feature>
<feature type="transmembrane region" description="Helical" evidence="8">
    <location>
        <begin position="82"/>
        <end position="106"/>
    </location>
</feature>
<sequence>MNRYKISVSQLFFMLFVSRLVLSLTYLVGSNERVMGSDYLFVVLFQIVINFILVIPVFLMMRQYPGQNVIEASQTAWGKGGIVVAVVYGLFFLMECIQSVGDFGFFASTTMTSNLSSFWFSVLILVAAAYAATLGLEALARTSAILAVIIFLSVIYVIVSVTPAIDPLSMRPFFEAKTSQFAKGIFQSISQNPELVFLLMLIPFAKGKAKKGFAIWNIVTVASILSIDTIGRLVLGNAYYTTTFPFYTTATVTATGMAQRSDALTAAIWAGGAFVKAALMLTLLALSLERVFHGKYRKTIIWGGAVLVAVVSPWFSQNLQDLMEAGMYPIESGIVLALCGVIPLALWAVARHRAKGGRKVCESS</sequence>
<keyword evidence="10" id="KW-1185">Reference proteome</keyword>
<feature type="transmembrane region" description="Helical" evidence="8">
    <location>
        <begin position="328"/>
        <end position="349"/>
    </location>
</feature>
<dbReference type="RefSeq" id="WP_215533522.1">
    <property type="nucleotide sequence ID" value="NZ_AP023321.1"/>
</dbReference>
<organism evidence="9 10">
    <name type="scientific">Solibaculum mannosilyticum</name>
    <dbReference type="NCBI Taxonomy" id="2780922"/>
    <lineage>
        <taxon>Bacteria</taxon>
        <taxon>Bacillati</taxon>
        <taxon>Bacillota</taxon>
        <taxon>Clostridia</taxon>
        <taxon>Eubacteriales</taxon>
        <taxon>Oscillospiraceae</taxon>
        <taxon>Solibaculum</taxon>
    </lineage>
</organism>
<dbReference type="KEGG" id="sman:C12CBH8_06090"/>
<evidence type="ECO:0000256" key="2">
    <source>
        <dbReference type="ARBA" id="ARBA00007998"/>
    </source>
</evidence>
<evidence type="ECO:0000256" key="3">
    <source>
        <dbReference type="ARBA" id="ARBA00022448"/>
    </source>
</evidence>
<dbReference type="GO" id="GO:0009847">
    <property type="term" value="P:spore germination"/>
    <property type="evidence" value="ECO:0007669"/>
    <property type="project" value="InterPro"/>
</dbReference>
<dbReference type="GO" id="GO:0016020">
    <property type="term" value="C:membrane"/>
    <property type="evidence" value="ECO:0007669"/>
    <property type="project" value="UniProtKB-SubCell"/>
</dbReference>
<keyword evidence="5 8" id="KW-0812">Transmembrane</keyword>
<comment type="subcellular location">
    <subcellularLocation>
        <location evidence="1">Membrane</location>
        <topology evidence="1">Multi-pass membrane protein</topology>
    </subcellularLocation>
</comment>
<gene>
    <name evidence="9" type="ORF">C12CBH8_06090</name>
</gene>
<evidence type="ECO:0000256" key="5">
    <source>
        <dbReference type="ARBA" id="ARBA00022692"/>
    </source>
</evidence>
<keyword evidence="7 8" id="KW-0472">Membrane</keyword>
<dbReference type="AlphaFoldDB" id="A0A7I8CZN6"/>
<feature type="transmembrane region" description="Helical" evidence="8">
    <location>
        <begin position="266"/>
        <end position="288"/>
    </location>
</feature>
<dbReference type="Proteomes" id="UP000593890">
    <property type="component" value="Chromosome"/>
</dbReference>
<feature type="transmembrane region" description="Helical" evidence="8">
    <location>
        <begin position="143"/>
        <end position="165"/>
    </location>
</feature>
<reference evidence="10" key="1">
    <citation type="submission" date="2020-07" db="EMBL/GenBank/DDBJ databases">
        <title>Complete genome sequencing of Clostridia bacterium strain 12CBH8.</title>
        <authorList>
            <person name="Sakamoto M."/>
            <person name="Murakami T."/>
            <person name="Mori H."/>
        </authorList>
    </citation>
    <scope>NUCLEOTIDE SEQUENCE [LARGE SCALE GENOMIC DNA]</scope>
    <source>
        <strain evidence="10">12CBH8</strain>
    </source>
</reference>
<accession>A0A7I8CZN6</accession>
<evidence type="ECO:0000256" key="7">
    <source>
        <dbReference type="ARBA" id="ARBA00023136"/>
    </source>
</evidence>
<dbReference type="PANTHER" id="PTHR34975">
    <property type="entry name" value="SPORE GERMINATION PROTEIN A2"/>
    <property type="match status" value="1"/>
</dbReference>
<evidence type="ECO:0000256" key="4">
    <source>
        <dbReference type="ARBA" id="ARBA00022544"/>
    </source>
</evidence>
<dbReference type="InterPro" id="IPR004761">
    <property type="entry name" value="Spore_GerAB"/>
</dbReference>
<evidence type="ECO:0000313" key="10">
    <source>
        <dbReference type="Proteomes" id="UP000593890"/>
    </source>
</evidence>
<feature type="transmembrane region" description="Helical" evidence="8">
    <location>
        <begin position="39"/>
        <end position="61"/>
    </location>
</feature>
<evidence type="ECO:0000313" key="9">
    <source>
        <dbReference type="EMBL" id="BCI59970.1"/>
    </source>
</evidence>
<proteinExistence type="inferred from homology"/>
<protein>
    <submittedName>
        <fullName evidence="9">Uncharacterized protein</fullName>
    </submittedName>
</protein>
<dbReference type="PANTHER" id="PTHR34975:SF2">
    <property type="entry name" value="SPORE GERMINATION PROTEIN A2"/>
    <property type="match status" value="1"/>
</dbReference>
<feature type="transmembrane region" description="Helical" evidence="8">
    <location>
        <begin position="185"/>
        <end position="202"/>
    </location>
</feature>
<name>A0A7I8CZN6_9FIRM</name>
<keyword evidence="3" id="KW-0813">Transport</keyword>
<evidence type="ECO:0000256" key="6">
    <source>
        <dbReference type="ARBA" id="ARBA00022989"/>
    </source>
</evidence>
<evidence type="ECO:0000256" key="1">
    <source>
        <dbReference type="ARBA" id="ARBA00004141"/>
    </source>
</evidence>
<feature type="transmembrane region" description="Helical" evidence="8">
    <location>
        <begin position="118"/>
        <end position="136"/>
    </location>
</feature>
<feature type="transmembrane region" description="Helical" evidence="8">
    <location>
        <begin position="214"/>
        <end position="235"/>
    </location>
</feature>
<keyword evidence="6 8" id="KW-1133">Transmembrane helix</keyword>
<comment type="similarity">
    <text evidence="2">Belongs to the amino acid-polyamine-organocation (APC) superfamily. Spore germination protein (SGP) (TC 2.A.3.9) family.</text>
</comment>
<dbReference type="Pfam" id="PF03845">
    <property type="entry name" value="Spore_permease"/>
    <property type="match status" value="1"/>
</dbReference>